<proteinExistence type="predicted"/>
<dbReference type="AlphaFoldDB" id="A0A370TZJ4"/>
<comment type="caution">
    <text evidence="1">The sequence shown here is derived from an EMBL/GenBank/DDBJ whole genome shotgun (WGS) entry which is preliminary data.</text>
</comment>
<protein>
    <submittedName>
        <fullName evidence="1">Uncharacterized protein</fullName>
    </submittedName>
</protein>
<gene>
    <name evidence="1" type="ORF">BP5553_00928</name>
</gene>
<reference evidence="1 2" key="1">
    <citation type="journal article" date="2018" name="IMA Fungus">
        <title>IMA Genome-F 9: Draft genome sequence of Annulohypoxylon stygium, Aspergillus mulundensis, Berkeleyomyces basicola (syn. Thielaviopsis basicola), Ceratocystis smalleyi, two Cercospora beticola strains, Coleophoma cylindrospora, Fusarium fracticaudum, Phialophora cf. hyalina, and Morchella septimelata.</title>
        <authorList>
            <person name="Wingfield B.D."/>
            <person name="Bills G.F."/>
            <person name="Dong Y."/>
            <person name="Huang W."/>
            <person name="Nel W.J."/>
            <person name="Swalarsk-Parry B.S."/>
            <person name="Vaghefi N."/>
            <person name="Wilken P.M."/>
            <person name="An Z."/>
            <person name="de Beer Z.W."/>
            <person name="De Vos L."/>
            <person name="Chen L."/>
            <person name="Duong T.A."/>
            <person name="Gao Y."/>
            <person name="Hammerbacher A."/>
            <person name="Kikkert J.R."/>
            <person name="Li Y."/>
            <person name="Li H."/>
            <person name="Li K."/>
            <person name="Li Q."/>
            <person name="Liu X."/>
            <person name="Ma X."/>
            <person name="Naidoo K."/>
            <person name="Pethybridge S.J."/>
            <person name="Sun J."/>
            <person name="Steenkamp E.T."/>
            <person name="van der Nest M.A."/>
            <person name="van Wyk S."/>
            <person name="Wingfield M.J."/>
            <person name="Xiong C."/>
            <person name="Yue Q."/>
            <person name="Zhang X."/>
        </authorList>
    </citation>
    <scope>NUCLEOTIDE SEQUENCE [LARGE SCALE GENOMIC DNA]</scope>
    <source>
        <strain evidence="1 2">BP 5553</strain>
    </source>
</reference>
<dbReference type="Proteomes" id="UP000254866">
    <property type="component" value="Unassembled WGS sequence"/>
</dbReference>
<dbReference type="GeneID" id="43593777"/>
<keyword evidence="2" id="KW-1185">Reference proteome</keyword>
<evidence type="ECO:0000313" key="1">
    <source>
        <dbReference type="EMBL" id="RDL40949.1"/>
    </source>
</evidence>
<sequence>MATISLARVNEFFKWVHLRTPVEQLSSYIPPGIHILLDGHIFYWLYDPSDLTIHILFNANSKITLYWPVQPSTRVVSLTPEGEGRVFIGNDSASMRCIDGVKVAVGEAMVMFTAVKGMAYMDYGNIPAGLVGPLSDIAPSTGSQNPSADAGPTGIDVIRPHLVSEPGSLMLMPMTKSRKYRPDLQ</sequence>
<accession>A0A370TZJ4</accession>
<name>A0A370TZJ4_9HELO</name>
<organism evidence="1 2">
    <name type="scientific">Venustampulla echinocandica</name>
    <dbReference type="NCBI Taxonomy" id="2656787"/>
    <lineage>
        <taxon>Eukaryota</taxon>
        <taxon>Fungi</taxon>
        <taxon>Dikarya</taxon>
        <taxon>Ascomycota</taxon>
        <taxon>Pezizomycotina</taxon>
        <taxon>Leotiomycetes</taxon>
        <taxon>Helotiales</taxon>
        <taxon>Pleuroascaceae</taxon>
        <taxon>Venustampulla</taxon>
    </lineage>
</organism>
<dbReference type="RefSeq" id="XP_031873605.1">
    <property type="nucleotide sequence ID" value="XM_032009551.1"/>
</dbReference>
<evidence type="ECO:0000313" key="2">
    <source>
        <dbReference type="Proteomes" id="UP000254866"/>
    </source>
</evidence>
<dbReference type="EMBL" id="NPIC01000001">
    <property type="protein sequence ID" value="RDL40949.1"/>
    <property type="molecule type" value="Genomic_DNA"/>
</dbReference>